<sequence>MTARFYADLPLAIGDALGLPERAARHVQVLRLQPEDSITLFNSRGGEFEARITRMGRSDVQVVITAHDPIEREAGRAVHLAIGMPANERMDWLVEKASELGAASVTPLMAERSVLRLKGERADKKVAHWQGVAVAACEQCGRNRLPPVHEVATLGDWLAALPPASPAAPRLLLSLRAGTQPLASALALSPAPSPITLLSGPEGGLSRAEEDAAMLRGFVPVSLGDRVLRAETAPLACLVLLTLE</sequence>
<dbReference type="Gene3D" id="3.40.1280.10">
    <property type="match status" value="1"/>
</dbReference>
<proteinExistence type="inferred from homology"/>
<dbReference type="SUPFAM" id="SSF75217">
    <property type="entry name" value="alpha/beta knot"/>
    <property type="match status" value="1"/>
</dbReference>
<evidence type="ECO:0000256" key="9">
    <source>
        <dbReference type="ARBA" id="ARBA00022691"/>
    </source>
</evidence>
<dbReference type="InterPro" id="IPR029026">
    <property type="entry name" value="tRNA_m1G_MTases_N"/>
</dbReference>
<reference evidence="15" key="1">
    <citation type="journal article" date="2014" name="Int. J. Syst. Evol. Microbiol.">
        <title>Complete genome sequence of Corynebacterium casei LMG S-19264T (=DSM 44701T), isolated from a smear-ripened cheese.</title>
        <authorList>
            <consortium name="US DOE Joint Genome Institute (JGI-PGF)"/>
            <person name="Walter F."/>
            <person name="Albersmeier A."/>
            <person name="Kalinowski J."/>
            <person name="Ruckert C."/>
        </authorList>
    </citation>
    <scope>NUCLEOTIDE SEQUENCE</scope>
    <source>
        <strain evidence="15">CGMCC 1.15322</strain>
    </source>
</reference>
<dbReference type="InterPro" id="IPR046887">
    <property type="entry name" value="RsmE_PUA-like"/>
</dbReference>
<dbReference type="Proteomes" id="UP000620596">
    <property type="component" value="Unassembled WGS sequence"/>
</dbReference>
<reference evidence="15" key="2">
    <citation type="submission" date="2020-09" db="EMBL/GenBank/DDBJ databases">
        <authorList>
            <person name="Sun Q."/>
            <person name="Zhou Y."/>
        </authorList>
    </citation>
    <scope>NUCLEOTIDE SEQUENCE</scope>
    <source>
        <strain evidence="15">CGMCC 1.15322</strain>
    </source>
</reference>
<comment type="catalytic activity">
    <reaction evidence="11 12">
        <text>uridine(1498) in 16S rRNA + S-adenosyl-L-methionine = N(3)-methyluridine(1498) in 16S rRNA + S-adenosyl-L-homocysteine + H(+)</text>
        <dbReference type="Rhea" id="RHEA:42920"/>
        <dbReference type="Rhea" id="RHEA-COMP:10283"/>
        <dbReference type="Rhea" id="RHEA-COMP:10284"/>
        <dbReference type="ChEBI" id="CHEBI:15378"/>
        <dbReference type="ChEBI" id="CHEBI:57856"/>
        <dbReference type="ChEBI" id="CHEBI:59789"/>
        <dbReference type="ChEBI" id="CHEBI:65315"/>
        <dbReference type="ChEBI" id="CHEBI:74502"/>
        <dbReference type="EC" id="2.1.1.193"/>
    </reaction>
</comment>
<evidence type="ECO:0000313" key="16">
    <source>
        <dbReference type="Proteomes" id="UP000620596"/>
    </source>
</evidence>
<keyword evidence="8 12" id="KW-0808">Transferase</keyword>
<evidence type="ECO:0000259" key="14">
    <source>
        <dbReference type="Pfam" id="PF20260"/>
    </source>
</evidence>
<dbReference type="InterPro" id="IPR015947">
    <property type="entry name" value="PUA-like_sf"/>
</dbReference>
<dbReference type="GO" id="GO:0005737">
    <property type="term" value="C:cytoplasm"/>
    <property type="evidence" value="ECO:0007669"/>
    <property type="project" value="UniProtKB-SubCell"/>
</dbReference>
<evidence type="ECO:0000256" key="6">
    <source>
        <dbReference type="ARBA" id="ARBA00022552"/>
    </source>
</evidence>
<dbReference type="Pfam" id="PF20260">
    <property type="entry name" value="PUA_4"/>
    <property type="match status" value="1"/>
</dbReference>
<evidence type="ECO:0000256" key="2">
    <source>
        <dbReference type="ARBA" id="ARBA00005528"/>
    </source>
</evidence>
<feature type="domain" description="Ribosomal RNA small subunit methyltransferase E PUA-like" evidence="14">
    <location>
        <begin position="19"/>
        <end position="64"/>
    </location>
</feature>
<evidence type="ECO:0000256" key="5">
    <source>
        <dbReference type="ARBA" id="ARBA00022490"/>
    </source>
</evidence>
<evidence type="ECO:0000256" key="7">
    <source>
        <dbReference type="ARBA" id="ARBA00022603"/>
    </source>
</evidence>
<dbReference type="PIRSF" id="PIRSF015601">
    <property type="entry name" value="MTase_slr0722"/>
    <property type="match status" value="1"/>
</dbReference>
<dbReference type="CDD" id="cd18084">
    <property type="entry name" value="RsmE-like"/>
    <property type="match status" value="1"/>
</dbReference>
<comment type="similarity">
    <text evidence="2 12">Belongs to the RNA methyltransferase RsmE family.</text>
</comment>
<evidence type="ECO:0000256" key="1">
    <source>
        <dbReference type="ARBA" id="ARBA00004496"/>
    </source>
</evidence>
<organism evidence="15 16">
    <name type="scientific">Polaromonas eurypsychrophila</name>
    <dbReference type="NCBI Taxonomy" id="1614635"/>
    <lineage>
        <taxon>Bacteria</taxon>
        <taxon>Pseudomonadati</taxon>
        <taxon>Pseudomonadota</taxon>
        <taxon>Betaproteobacteria</taxon>
        <taxon>Burkholderiales</taxon>
        <taxon>Comamonadaceae</taxon>
        <taxon>Polaromonas</taxon>
    </lineage>
</organism>
<dbReference type="GO" id="GO:0070475">
    <property type="term" value="P:rRNA base methylation"/>
    <property type="evidence" value="ECO:0007669"/>
    <property type="project" value="TreeGrafter"/>
</dbReference>
<dbReference type="NCBIfam" id="TIGR00046">
    <property type="entry name" value="RsmE family RNA methyltransferase"/>
    <property type="match status" value="1"/>
</dbReference>
<dbReference type="EMBL" id="BMIG01000002">
    <property type="protein sequence ID" value="GGA89805.1"/>
    <property type="molecule type" value="Genomic_DNA"/>
</dbReference>
<dbReference type="PANTHER" id="PTHR30027">
    <property type="entry name" value="RIBOSOMAL RNA SMALL SUBUNIT METHYLTRANSFERASE E"/>
    <property type="match status" value="1"/>
</dbReference>
<dbReference type="InterPro" id="IPR029028">
    <property type="entry name" value="Alpha/beta_knot_MTases"/>
</dbReference>
<evidence type="ECO:0000256" key="8">
    <source>
        <dbReference type="ARBA" id="ARBA00022679"/>
    </source>
</evidence>
<evidence type="ECO:0000256" key="12">
    <source>
        <dbReference type="PIRNR" id="PIRNR015601"/>
    </source>
</evidence>
<dbReference type="InterPro" id="IPR006700">
    <property type="entry name" value="RsmE"/>
</dbReference>
<evidence type="ECO:0000256" key="11">
    <source>
        <dbReference type="ARBA" id="ARBA00047944"/>
    </source>
</evidence>
<dbReference type="Pfam" id="PF04452">
    <property type="entry name" value="Methyltrans_RNA"/>
    <property type="match status" value="1"/>
</dbReference>
<feature type="domain" description="Ribosomal RNA small subunit methyltransferase E methyltransferase" evidence="13">
    <location>
        <begin position="77"/>
        <end position="241"/>
    </location>
</feature>
<keyword evidence="16" id="KW-1185">Reference proteome</keyword>
<dbReference type="PANTHER" id="PTHR30027:SF3">
    <property type="entry name" value="16S RRNA (URACIL(1498)-N(3))-METHYLTRANSFERASE"/>
    <property type="match status" value="1"/>
</dbReference>
<dbReference type="NCBIfam" id="NF008692">
    <property type="entry name" value="PRK11713.1-5"/>
    <property type="match status" value="1"/>
</dbReference>
<dbReference type="InterPro" id="IPR046886">
    <property type="entry name" value="RsmE_MTase_dom"/>
</dbReference>
<evidence type="ECO:0000259" key="13">
    <source>
        <dbReference type="Pfam" id="PF04452"/>
    </source>
</evidence>
<comment type="subcellular location">
    <subcellularLocation>
        <location evidence="1 12">Cytoplasm</location>
    </subcellularLocation>
</comment>
<evidence type="ECO:0000256" key="10">
    <source>
        <dbReference type="ARBA" id="ARBA00025699"/>
    </source>
</evidence>
<dbReference type="SUPFAM" id="SSF88697">
    <property type="entry name" value="PUA domain-like"/>
    <property type="match status" value="1"/>
</dbReference>
<dbReference type="AlphaFoldDB" id="A0A916S8H6"/>
<gene>
    <name evidence="15" type="ORF">GCM10011496_08290</name>
</gene>
<evidence type="ECO:0000256" key="4">
    <source>
        <dbReference type="ARBA" id="ARBA00013673"/>
    </source>
</evidence>
<evidence type="ECO:0000313" key="15">
    <source>
        <dbReference type="EMBL" id="GGA89805.1"/>
    </source>
</evidence>
<dbReference type="RefSeq" id="WP_188706869.1">
    <property type="nucleotide sequence ID" value="NZ_BMIG01000002.1"/>
</dbReference>
<protein>
    <recommendedName>
        <fullName evidence="4 12">Ribosomal RNA small subunit methyltransferase E</fullName>
        <ecNumber evidence="3 12">2.1.1.193</ecNumber>
    </recommendedName>
</protein>
<dbReference type="EC" id="2.1.1.193" evidence="3 12"/>
<keyword evidence="9 12" id="KW-0949">S-adenosyl-L-methionine</keyword>
<dbReference type="GO" id="GO:0070042">
    <property type="term" value="F:rRNA (uridine-N3-)-methyltransferase activity"/>
    <property type="evidence" value="ECO:0007669"/>
    <property type="project" value="TreeGrafter"/>
</dbReference>
<dbReference type="Gene3D" id="2.40.240.20">
    <property type="entry name" value="Hypothetical PUA domain-like, domain 1"/>
    <property type="match status" value="1"/>
</dbReference>
<keyword evidence="7 12" id="KW-0489">Methyltransferase</keyword>
<keyword evidence="5 12" id="KW-0963">Cytoplasm</keyword>
<keyword evidence="6 12" id="KW-0698">rRNA processing</keyword>
<comment type="caution">
    <text evidence="15">The sequence shown here is derived from an EMBL/GenBank/DDBJ whole genome shotgun (WGS) entry which is preliminary data.</text>
</comment>
<name>A0A916S8H6_9BURK</name>
<evidence type="ECO:0000256" key="3">
    <source>
        <dbReference type="ARBA" id="ARBA00012328"/>
    </source>
</evidence>
<accession>A0A916S8H6</accession>
<comment type="function">
    <text evidence="10 12">Specifically methylates the N3 position of the uracil ring of uridine 1498 (m3U1498) in 16S rRNA. Acts on the fully assembled 30S ribosomal subunit.</text>
</comment>